<dbReference type="PROSITE" id="PS00237">
    <property type="entry name" value="G_PROTEIN_RECEP_F1_1"/>
    <property type="match status" value="1"/>
</dbReference>
<evidence type="ECO:0000256" key="4">
    <source>
        <dbReference type="ARBA" id="ARBA00022989"/>
    </source>
</evidence>
<keyword evidence="5 9" id="KW-0297">G-protein coupled receptor</keyword>
<keyword evidence="4 10" id="KW-1133">Transmembrane helix</keyword>
<organism evidence="12 13">
    <name type="scientific">Polyplax serrata</name>
    <name type="common">Common mouse louse</name>
    <dbReference type="NCBI Taxonomy" id="468196"/>
    <lineage>
        <taxon>Eukaryota</taxon>
        <taxon>Metazoa</taxon>
        <taxon>Ecdysozoa</taxon>
        <taxon>Arthropoda</taxon>
        <taxon>Hexapoda</taxon>
        <taxon>Insecta</taxon>
        <taxon>Pterygota</taxon>
        <taxon>Neoptera</taxon>
        <taxon>Paraneoptera</taxon>
        <taxon>Psocodea</taxon>
        <taxon>Troctomorpha</taxon>
        <taxon>Phthiraptera</taxon>
        <taxon>Anoplura</taxon>
        <taxon>Polyplacidae</taxon>
        <taxon>Polyplax</taxon>
    </lineage>
</organism>
<comment type="similarity">
    <text evidence="2 9">Belongs to the G-protein coupled receptor 1 family.</text>
</comment>
<evidence type="ECO:0000313" key="12">
    <source>
        <dbReference type="EMBL" id="KAK6622559.1"/>
    </source>
</evidence>
<reference evidence="12 13" key="1">
    <citation type="submission" date="2023-09" db="EMBL/GenBank/DDBJ databases">
        <title>Genomes of two closely related lineages of the louse Polyplax serrata with different host specificities.</title>
        <authorList>
            <person name="Martinu J."/>
            <person name="Tarabai H."/>
            <person name="Stefka J."/>
            <person name="Hypsa V."/>
        </authorList>
    </citation>
    <scope>NUCLEOTIDE SEQUENCE [LARGE SCALE GENOMIC DNA]</scope>
    <source>
        <strain evidence="12">98ZLc_SE</strain>
    </source>
</reference>
<dbReference type="InterPro" id="IPR000276">
    <property type="entry name" value="GPCR_Rhodpsn"/>
</dbReference>
<keyword evidence="8 9" id="KW-0807">Transducer</keyword>
<dbReference type="InterPro" id="IPR000204">
    <property type="entry name" value="Orexin_rcpt"/>
</dbReference>
<gene>
    <name evidence="12" type="ORF">RUM44_002371</name>
</gene>
<dbReference type="SMART" id="SM01381">
    <property type="entry name" value="7TM_GPCR_Srsx"/>
    <property type="match status" value="1"/>
</dbReference>
<dbReference type="SUPFAM" id="SSF81321">
    <property type="entry name" value="Family A G protein-coupled receptor-like"/>
    <property type="match status" value="1"/>
</dbReference>
<proteinExistence type="inferred from homology"/>
<keyword evidence="6 10" id="KW-0472">Membrane</keyword>
<dbReference type="PANTHER" id="PTHR45695:SF15">
    <property type="entry name" value="OPSIN RH2"/>
    <property type="match status" value="1"/>
</dbReference>
<evidence type="ECO:0000256" key="3">
    <source>
        <dbReference type="ARBA" id="ARBA00022692"/>
    </source>
</evidence>
<dbReference type="EMBL" id="JAWJWF010000047">
    <property type="protein sequence ID" value="KAK6622559.1"/>
    <property type="molecule type" value="Genomic_DNA"/>
</dbReference>
<dbReference type="Proteomes" id="UP001359485">
    <property type="component" value="Unassembled WGS sequence"/>
</dbReference>
<name>A0ABR1AMR2_POLSC</name>
<comment type="caution">
    <text evidence="12">The sequence shown here is derived from an EMBL/GenBank/DDBJ whole genome shotgun (WGS) entry which is preliminary data.</text>
</comment>
<dbReference type="Gene3D" id="1.20.1070.10">
    <property type="entry name" value="Rhodopsin 7-helix transmembrane proteins"/>
    <property type="match status" value="1"/>
</dbReference>
<dbReference type="PANTHER" id="PTHR45695">
    <property type="entry name" value="LEUCOKININ RECEPTOR-RELATED"/>
    <property type="match status" value="1"/>
</dbReference>
<dbReference type="InterPro" id="IPR017452">
    <property type="entry name" value="GPCR_Rhodpsn_7TM"/>
</dbReference>
<comment type="subcellular location">
    <subcellularLocation>
        <location evidence="1">Membrane</location>
        <topology evidence="1">Multi-pass membrane protein</topology>
    </subcellularLocation>
</comment>
<keyword evidence="3 9" id="KW-0812">Transmembrane</keyword>
<dbReference type="PRINTS" id="PR00237">
    <property type="entry name" value="GPCRRHODOPSN"/>
</dbReference>
<dbReference type="PROSITE" id="PS50262">
    <property type="entry name" value="G_PROTEIN_RECEP_F1_2"/>
    <property type="match status" value="1"/>
</dbReference>
<feature type="transmembrane region" description="Helical" evidence="10">
    <location>
        <begin position="166"/>
        <end position="186"/>
    </location>
</feature>
<evidence type="ECO:0000256" key="5">
    <source>
        <dbReference type="ARBA" id="ARBA00023040"/>
    </source>
</evidence>
<evidence type="ECO:0000256" key="1">
    <source>
        <dbReference type="ARBA" id="ARBA00004141"/>
    </source>
</evidence>
<evidence type="ECO:0000256" key="2">
    <source>
        <dbReference type="ARBA" id="ARBA00010663"/>
    </source>
</evidence>
<evidence type="ECO:0000259" key="11">
    <source>
        <dbReference type="PROSITE" id="PS50262"/>
    </source>
</evidence>
<evidence type="ECO:0000256" key="7">
    <source>
        <dbReference type="ARBA" id="ARBA00023170"/>
    </source>
</evidence>
<dbReference type="Pfam" id="PF00001">
    <property type="entry name" value="7tm_1"/>
    <property type="match status" value="1"/>
</dbReference>
<evidence type="ECO:0000256" key="6">
    <source>
        <dbReference type="ARBA" id="ARBA00023136"/>
    </source>
</evidence>
<feature type="transmembrane region" description="Helical" evidence="10">
    <location>
        <begin position="217"/>
        <end position="237"/>
    </location>
</feature>
<keyword evidence="13" id="KW-1185">Reference proteome</keyword>
<feature type="transmembrane region" description="Helical" evidence="10">
    <location>
        <begin position="87"/>
        <end position="109"/>
    </location>
</feature>
<feature type="transmembrane region" description="Helical" evidence="10">
    <location>
        <begin position="296"/>
        <end position="314"/>
    </location>
</feature>
<evidence type="ECO:0000313" key="13">
    <source>
        <dbReference type="Proteomes" id="UP001359485"/>
    </source>
</evidence>
<evidence type="ECO:0000256" key="8">
    <source>
        <dbReference type="ARBA" id="ARBA00023224"/>
    </source>
</evidence>
<protein>
    <recommendedName>
        <fullName evidence="11">G-protein coupled receptors family 1 profile domain-containing protein</fullName>
    </recommendedName>
</protein>
<keyword evidence="7 9" id="KW-0675">Receptor</keyword>
<sequence>MSADRKQLDGINLTSEYNSTWNCSNDYCLSDDDYMSLIESYITTLNEYEWALVVMHALVFFVGLIGNALVCLAVYRNHSMRTVTNYFIVNLALADFLVILFCLAPTVIWDVTETWFMGEKLCKIILYIQTVSVSVSVLTLTFISADRWYAICHPLKFKSTTSRAKTAIVVIWIVSLVFDIPDLVVLETKPNRHLSVETIYFMQCTQSWDRKSEMTFLILKILLLYTLPLIFMSITYFQIVRVLWKGDNIPGHQERKLYSQDLSGLAHVNSRRTALALNANFTTESQLRSRRKAAKMLVAVVIMFAVCYFPVHLLDILRFTVKIPQTTLTASVAMLSHWMCYANSAVNPIIYNIMSEKFRREFHHAFGSWCSCFFNKLSNVRRSRGNCSPTVQNSAYVCRYVHLVLQTFPAKHSEKNEDFSQNTIQLSS</sequence>
<feature type="domain" description="G-protein coupled receptors family 1 profile" evidence="11">
    <location>
        <begin position="66"/>
        <end position="351"/>
    </location>
</feature>
<dbReference type="PRINTS" id="PR01064">
    <property type="entry name" value="OREXINR"/>
</dbReference>
<feature type="transmembrane region" description="Helical" evidence="10">
    <location>
        <begin position="50"/>
        <end position="75"/>
    </location>
</feature>
<evidence type="ECO:0000256" key="10">
    <source>
        <dbReference type="SAM" id="Phobius"/>
    </source>
</evidence>
<feature type="transmembrane region" description="Helical" evidence="10">
    <location>
        <begin position="124"/>
        <end position="145"/>
    </location>
</feature>
<evidence type="ECO:0000256" key="9">
    <source>
        <dbReference type="RuleBase" id="RU000688"/>
    </source>
</evidence>
<accession>A0ABR1AMR2</accession>
<feature type="transmembrane region" description="Helical" evidence="10">
    <location>
        <begin position="334"/>
        <end position="354"/>
    </location>
</feature>